<feature type="compositionally biased region" description="Low complexity" evidence="4">
    <location>
        <begin position="913"/>
        <end position="930"/>
    </location>
</feature>
<evidence type="ECO:0000256" key="5">
    <source>
        <dbReference type="SAM" id="Phobius"/>
    </source>
</evidence>
<comment type="similarity">
    <text evidence="2">Belongs to the methyl-accepting chemotaxis (MCP) protein family.</text>
</comment>
<keyword evidence="5" id="KW-1133">Transmembrane helix</keyword>
<dbReference type="PANTHER" id="PTHR43531:SF11">
    <property type="entry name" value="METHYL-ACCEPTING CHEMOTAXIS PROTEIN 3"/>
    <property type="match status" value="1"/>
</dbReference>
<feature type="domain" description="HAMP" evidence="7">
    <location>
        <begin position="278"/>
        <end position="330"/>
    </location>
</feature>
<dbReference type="InterPro" id="IPR024478">
    <property type="entry name" value="HlyB_4HB_MCP"/>
</dbReference>
<evidence type="ECO:0000256" key="2">
    <source>
        <dbReference type="ARBA" id="ARBA00029447"/>
    </source>
</evidence>
<feature type="domain" description="Methyl-accepting transducer" evidence="6">
    <location>
        <begin position="698"/>
        <end position="927"/>
    </location>
</feature>
<feature type="domain" description="HAMP" evidence="7">
    <location>
        <begin position="369"/>
        <end position="421"/>
    </location>
</feature>
<evidence type="ECO:0000256" key="1">
    <source>
        <dbReference type="ARBA" id="ARBA00022500"/>
    </source>
</evidence>
<dbReference type="PANTHER" id="PTHR43531">
    <property type="entry name" value="PROTEIN ICFG"/>
    <property type="match status" value="1"/>
</dbReference>
<dbReference type="EMBL" id="AP025592">
    <property type="protein sequence ID" value="BDG08474.1"/>
    <property type="molecule type" value="Genomic_DNA"/>
</dbReference>
<feature type="region of interest" description="Disordered" evidence="4">
    <location>
        <begin position="908"/>
        <end position="930"/>
    </location>
</feature>
<evidence type="ECO:0000259" key="7">
    <source>
        <dbReference type="PROSITE" id="PS50885"/>
    </source>
</evidence>
<protein>
    <recommendedName>
        <fullName evidence="10">Methyl-accepting chemotaxis sensory transducer</fullName>
    </recommendedName>
</protein>
<feature type="compositionally biased region" description="Low complexity" evidence="4">
    <location>
        <begin position="946"/>
        <end position="971"/>
    </location>
</feature>
<dbReference type="InterPro" id="IPR003660">
    <property type="entry name" value="HAMP_dom"/>
</dbReference>
<keyword evidence="9" id="KW-1185">Reference proteome</keyword>
<evidence type="ECO:0000256" key="4">
    <source>
        <dbReference type="SAM" id="MobiDB-lite"/>
    </source>
</evidence>
<dbReference type="PROSITE" id="PS50111">
    <property type="entry name" value="CHEMOTAXIS_TRANSDUC_2"/>
    <property type="match status" value="1"/>
</dbReference>
<feature type="region of interest" description="Disordered" evidence="4">
    <location>
        <begin position="946"/>
        <end position="1012"/>
    </location>
</feature>
<evidence type="ECO:0000313" key="9">
    <source>
        <dbReference type="Proteomes" id="UP001162734"/>
    </source>
</evidence>
<reference evidence="9" key="1">
    <citation type="journal article" date="2022" name="Int. J. Syst. Evol. Microbiol.">
        <title>Anaeromyxobacter oryzae sp. nov., Anaeromyxobacter diazotrophicus sp. nov. and Anaeromyxobacter paludicola sp. nov., isolated from paddy soils.</title>
        <authorList>
            <person name="Itoh H."/>
            <person name="Xu Z."/>
            <person name="Mise K."/>
            <person name="Masuda Y."/>
            <person name="Ushijima N."/>
            <person name="Hayakawa C."/>
            <person name="Shiratori Y."/>
            <person name="Senoo K."/>
        </authorList>
    </citation>
    <scope>NUCLEOTIDE SEQUENCE [LARGE SCALE GENOMIC DNA]</scope>
    <source>
        <strain evidence="9">Red630</strain>
    </source>
</reference>
<dbReference type="Pfam" id="PF18947">
    <property type="entry name" value="HAMP_2"/>
    <property type="match status" value="4"/>
</dbReference>
<dbReference type="InterPro" id="IPR041395">
    <property type="entry name" value="McpB_HAMP_3rd"/>
</dbReference>
<dbReference type="InterPro" id="IPR004089">
    <property type="entry name" value="MCPsignal_dom"/>
</dbReference>
<dbReference type="SUPFAM" id="SSF58104">
    <property type="entry name" value="Methyl-accepting chemotaxis protein (MCP) signaling domain"/>
    <property type="match status" value="1"/>
</dbReference>
<organism evidence="8 9">
    <name type="scientific">Anaeromyxobacter paludicola</name>
    <dbReference type="NCBI Taxonomy" id="2918171"/>
    <lineage>
        <taxon>Bacteria</taxon>
        <taxon>Pseudomonadati</taxon>
        <taxon>Myxococcota</taxon>
        <taxon>Myxococcia</taxon>
        <taxon>Myxococcales</taxon>
        <taxon>Cystobacterineae</taxon>
        <taxon>Anaeromyxobacteraceae</taxon>
        <taxon>Anaeromyxobacter</taxon>
    </lineage>
</organism>
<feature type="domain" description="HAMP" evidence="7">
    <location>
        <begin position="550"/>
        <end position="602"/>
    </location>
</feature>
<dbReference type="Gene3D" id="1.20.120.1530">
    <property type="match status" value="3"/>
</dbReference>
<dbReference type="RefSeq" id="WP_248345650.1">
    <property type="nucleotide sequence ID" value="NZ_AP025592.1"/>
</dbReference>
<accession>A0ABM7X9F0</accession>
<evidence type="ECO:0000256" key="3">
    <source>
        <dbReference type="PROSITE-ProRule" id="PRU00284"/>
    </source>
</evidence>
<name>A0ABM7X9F0_9BACT</name>
<proteinExistence type="inferred from homology"/>
<dbReference type="PROSITE" id="PS50885">
    <property type="entry name" value="HAMP"/>
    <property type="match status" value="4"/>
</dbReference>
<dbReference type="InterPro" id="IPR051310">
    <property type="entry name" value="MCP_chemotaxis"/>
</dbReference>
<feature type="compositionally biased region" description="Pro residues" evidence="4">
    <location>
        <begin position="972"/>
        <end position="981"/>
    </location>
</feature>
<dbReference type="Proteomes" id="UP001162734">
    <property type="component" value="Chromosome"/>
</dbReference>
<gene>
    <name evidence="8" type="ORF">AMPC_15870</name>
</gene>
<dbReference type="Gene3D" id="1.10.287.950">
    <property type="entry name" value="Methyl-accepting chemotaxis protein"/>
    <property type="match status" value="1"/>
</dbReference>
<keyword evidence="3" id="KW-0807">Transducer</keyword>
<sequence length="1012" mass="105966">MAKKQTRISRKIVLSYGVTLALTIVMGVLASVGLRRMSGQIQQLAENVLPSSLAAGEMIDGIDLAQRSANALMIFSADPSRRGKIYERFDKALKQVEDARAAFQKLPHDPDSTKAFQAMDAPWEDFKRVFQELASSLRERDRIAAGKPADAPEVRAAEARALAAWEVARRGADPVQKAIAGLKEEMSGDATAARKAGEEIAGFAIAVQLAAVLASIGLVIALAWQLVRSIGRDVRAVDEEARKLEQAVADGTLQVRADAARVSPDFEPAVHGMNATMEAFASRFRVVAERMERISRGDLPPHIEEEARGEFAVAKDAVNRSIDAVGALVHEVEQLAQAGVQGRLEARADASRLQGEFRAAVEQVNALLDGVERPLAVTSRALHDMAEGRIPERIGGGFQGRYGEMARALDACAGAFQEMVSAMGEMSREQLSGNIEAYVAAERFHGVYGEMMKGVNAGVRMHVDAVLEILGVLASYAEGDFAPVLRRMPGKQAVANERLDLLRDNLTRFSAEVRALSAAAVAGKLSVRADAAAYRGDWRALVEGVNATLDAVVGPLHAAAGLVERISRGDVPAPVAEPWPGELEALKQNLNRCIAAVNALVADARLLADDAVAGKLSDRADASRHQGDFRKVMEGVNATLDALGAPVAEATQVLERLARRDLTARVEGSYLGDHGRLRDALNQTASALDAALSQVSKAVAQVSSASTQIASSSQAVASGASEQAAALEETSASLEAVAGMAKQSAESAHQANLLAEGASAAAGQGAAAVEQMTGAMRKIRSAAEGTSEIIRDINEIAFQTNLLALNAAVEAARAGEAGRGFAVVAEEVRSLALRSKEAAQKTEVLIRDSVKQAGEGEATAAQMTATLSEIVGAVGKVSGIVGEITAAAREQAAGLQQVNRAIGEMDKVTQQNAASSEESSSAASELSGQSEELAAMVGEFRLSGTGPAAARAPAPRAAPPRAVAPPASRPALPAPARPPRGGPANGKTNGHGGIALRPEDLIPLEGDDLSDF</sequence>
<feature type="domain" description="HAMP" evidence="7">
    <location>
        <begin position="641"/>
        <end position="693"/>
    </location>
</feature>
<dbReference type="SMART" id="SM00283">
    <property type="entry name" value="MA"/>
    <property type="match status" value="1"/>
</dbReference>
<evidence type="ECO:0000259" key="6">
    <source>
        <dbReference type="PROSITE" id="PS50111"/>
    </source>
</evidence>
<dbReference type="Pfam" id="PF12729">
    <property type="entry name" value="4HB_MCP_1"/>
    <property type="match status" value="1"/>
</dbReference>
<feature type="transmembrane region" description="Helical" evidence="5">
    <location>
        <begin position="12"/>
        <end position="34"/>
    </location>
</feature>
<dbReference type="SMART" id="SM00304">
    <property type="entry name" value="HAMP"/>
    <property type="match status" value="4"/>
</dbReference>
<evidence type="ECO:0008006" key="10">
    <source>
        <dbReference type="Google" id="ProtNLM"/>
    </source>
</evidence>
<dbReference type="Pfam" id="PF18575">
    <property type="entry name" value="HAMP_N3"/>
    <property type="match status" value="1"/>
</dbReference>
<keyword evidence="5" id="KW-0472">Membrane</keyword>
<dbReference type="Pfam" id="PF00015">
    <property type="entry name" value="MCPsignal"/>
    <property type="match status" value="1"/>
</dbReference>
<keyword evidence="5" id="KW-0812">Transmembrane</keyword>
<evidence type="ECO:0000313" key="8">
    <source>
        <dbReference type="EMBL" id="BDG08474.1"/>
    </source>
</evidence>
<keyword evidence="1" id="KW-0145">Chemotaxis</keyword>